<reference evidence="8 9" key="1">
    <citation type="submission" date="2023-01" db="EMBL/GenBank/DDBJ databases">
        <authorList>
            <person name="Whitehead M."/>
        </authorList>
    </citation>
    <scope>NUCLEOTIDE SEQUENCE [LARGE SCALE GENOMIC DNA]</scope>
</reference>
<dbReference type="PROSITE" id="PS50950">
    <property type="entry name" value="ZF_THAP"/>
    <property type="match status" value="1"/>
</dbReference>
<feature type="domain" description="UBA" evidence="6">
    <location>
        <begin position="112"/>
        <end position="152"/>
    </location>
</feature>
<evidence type="ECO:0000313" key="8">
    <source>
        <dbReference type="EMBL" id="CAI6374923.1"/>
    </source>
</evidence>
<keyword evidence="4 5" id="KW-0238">DNA-binding</keyword>
<evidence type="ECO:0000256" key="2">
    <source>
        <dbReference type="ARBA" id="ARBA00022771"/>
    </source>
</evidence>
<dbReference type="SMART" id="SM00980">
    <property type="entry name" value="THAP"/>
    <property type="match status" value="1"/>
</dbReference>
<dbReference type="InterPro" id="IPR009060">
    <property type="entry name" value="UBA-like_sf"/>
</dbReference>
<accession>A0AAV0Y3B2</accession>
<comment type="caution">
    <text evidence="8">The sequence shown here is derived from an EMBL/GenBank/DDBJ whole genome shotgun (WGS) entry which is preliminary data.</text>
</comment>
<dbReference type="InterPro" id="IPR038441">
    <property type="entry name" value="THAP_Znf_sf"/>
</dbReference>
<dbReference type="AlphaFoldDB" id="A0AAV0Y3B2"/>
<dbReference type="PANTHER" id="PTHR46927:SF3">
    <property type="entry name" value="THAP-TYPE DOMAIN-CONTAINING PROTEIN"/>
    <property type="match status" value="1"/>
</dbReference>
<dbReference type="SMART" id="SM00692">
    <property type="entry name" value="DM3"/>
    <property type="match status" value="1"/>
</dbReference>
<dbReference type="SUPFAM" id="SSF46934">
    <property type="entry name" value="UBA-like"/>
    <property type="match status" value="1"/>
</dbReference>
<dbReference type="PROSITE" id="PS50030">
    <property type="entry name" value="UBA"/>
    <property type="match status" value="1"/>
</dbReference>
<dbReference type="Gene3D" id="1.10.8.10">
    <property type="entry name" value="DNA helicase RuvA subunit, C-terminal domain"/>
    <property type="match status" value="1"/>
</dbReference>
<keyword evidence="9" id="KW-1185">Reference proteome</keyword>
<dbReference type="InterPro" id="IPR015940">
    <property type="entry name" value="UBA"/>
</dbReference>
<dbReference type="Gene3D" id="6.20.210.20">
    <property type="entry name" value="THAP domain"/>
    <property type="match status" value="1"/>
</dbReference>
<sequence length="156" mass="18049">MVFVCMVRGCKNSSKLTMKKCKRFRIPSDESRRRNWLKSCNRLDLLEKSSSYHVCSDHFEVQMYKTPERKKLLPTAVPTDFSMISKEDTLKPRLKQKKSVSGSCSSNSSSQSFEEADITELMKLGYSREEVIQELKRFNGNKNQAMASLFAKILKF</sequence>
<proteinExistence type="predicted"/>
<gene>
    <name evidence="8" type="ORF">MEUPH1_LOCUS28493</name>
</gene>
<protein>
    <recommendedName>
        <fullName evidence="10">THAP-type domain-containing protein</fullName>
    </recommendedName>
</protein>
<dbReference type="GO" id="GO:0008270">
    <property type="term" value="F:zinc ion binding"/>
    <property type="evidence" value="ECO:0007669"/>
    <property type="project" value="UniProtKB-KW"/>
</dbReference>
<dbReference type="Pfam" id="PF05485">
    <property type="entry name" value="THAP"/>
    <property type="match status" value="1"/>
</dbReference>
<evidence type="ECO:0000259" key="6">
    <source>
        <dbReference type="PROSITE" id="PS50030"/>
    </source>
</evidence>
<organism evidence="8 9">
    <name type="scientific">Macrosiphum euphorbiae</name>
    <name type="common">potato aphid</name>
    <dbReference type="NCBI Taxonomy" id="13131"/>
    <lineage>
        <taxon>Eukaryota</taxon>
        <taxon>Metazoa</taxon>
        <taxon>Ecdysozoa</taxon>
        <taxon>Arthropoda</taxon>
        <taxon>Hexapoda</taxon>
        <taxon>Insecta</taxon>
        <taxon>Pterygota</taxon>
        <taxon>Neoptera</taxon>
        <taxon>Paraneoptera</taxon>
        <taxon>Hemiptera</taxon>
        <taxon>Sternorrhyncha</taxon>
        <taxon>Aphidomorpha</taxon>
        <taxon>Aphidoidea</taxon>
        <taxon>Aphididae</taxon>
        <taxon>Macrosiphini</taxon>
        <taxon>Macrosiphum</taxon>
    </lineage>
</organism>
<evidence type="ECO:0000256" key="1">
    <source>
        <dbReference type="ARBA" id="ARBA00022723"/>
    </source>
</evidence>
<keyword evidence="3" id="KW-0862">Zinc</keyword>
<keyword evidence="1" id="KW-0479">Metal-binding</keyword>
<evidence type="ECO:0000256" key="5">
    <source>
        <dbReference type="PROSITE-ProRule" id="PRU00309"/>
    </source>
</evidence>
<dbReference type="InterPro" id="IPR006612">
    <property type="entry name" value="THAP_Znf"/>
</dbReference>
<keyword evidence="2 5" id="KW-0863">Zinc-finger</keyword>
<dbReference type="Proteomes" id="UP001160148">
    <property type="component" value="Unassembled WGS sequence"/>
</dbReference>
<name>A0AAV0Y3B2_9HEMI</name>
<dbReference type="PANTHER" id="PTHR46927">
    <property type="entry name" value="AGAP005574-PA"/>
    <property type="match status" value="1"/>
</dbReference>
<evidence type="ECO:0000313" key="9">
    <source>
        <dbReference type="Proteomes" id="UP001160148"/>
    </source>
</evidence>
<evidence type="ECO:0000259" key="7">
    <source>
        <dbReference type="PROSITE" id="PS50950"/>
    </source>
</evidence>
<dbReference type="EMBL" id="CARXXK010001250">
    <property type="protein sequence ID" value="CAI6374923.1"/>
    <property type="molecule type" value="Genomic_DNA"/>
</dbReference>
<evidence type="ECO:0000256" key="3">
    <source>
        <dbReference type="ARBA" id="ARBA00022833"/>
    </source>
</evidence>
<dbReference type="GO" id="GO:0003677">
    <property type="term" value="F:DNA binding"/>
    <property type="evidence" value="ECO:0007669"/>
    <property type="project" value="UniProtKB-UniRule"/>
</dbReference>
<evidence type="ECO:0000256" key="4">
    <source>
        <dbReference type="ARBA" id="ARBA00023125"/>
    </source>
</evidence>
<evidence type="ECO:0008006" key="10">
    <source>
        <dbReference type="Google" id="ProtNLM"/>
    </source>
</evidence>
<dbReference type="SUPFAM" id="SSF57716">
    <property type="entry name" value="Glucocorticoid receptor-like (DNA-binding domain)"/>
    <property type="match status" value="1"/>
</dbReference>
<dbReference type="InterPro" id="IPR052224">
    <property type="entry name" value="THAP_domain_protein"/>
</dbReference>
<feature type="domain" description="THAP-type" evidence="7">
    <location>
        <begin position="1"/>
        <end position="81"/>
    </location>
</feature>